<dbReference type="OMA" id="IPFMEQL"/>
<feature type="compositionally biased region" description="Basic and acidic residues" evidence="1">
    <location>
        <begin position="99"/>
        <end position="108"/>
    </location>
</feature>
<dbReference type="Proteomes" id="UP000740926">
    <property type="component" value="Unassembled WGS sequence"/>
</dbReference>
<comment type="caution">
    <text evidence="2">The sequence shown here is derived from an EMBL/GenBank/DDBJ whole genome shotgun (WGS) entry which is preliminary data.</text>
</comment>
<feature type="region of interest" description="Disordered" evidence="1">
    <location>
        <begin position="70"/>
        <end position="116"/>
    </location>
</feature>
<sequence>MMCDTNWCTFCDNAISPYSDSLYCSEECLRQDALLHHPMLGYDYADLRGFPHVGTTDICSKRKSSTQSLTSSIFNPLHKPSTPPFSSPSLSSSLSSNSSHEDHHHEPFTTHFYQPKPRRASPIHFMEQLNQAMLHS</sequence>
<reference evidence="2 3" key="1">
    <citation type="journal article" date="2020" name="Microb. Genom.">
        <title>Genetic diversity of clinical and environmental Mucorales isolates obtained from an investigation of mucormycosis cases among solid organ transplant recipients.</title>
        <authorList>
            <person name="Nguyen M.H."/>
            <person name="Kaul D."/>
            <person name="Muto C."/>
            <person name="Cheng S.J."/>
            <person name="Richter R.A."/>
            <person name="Bruno V.M."/>
            <person name="Liu G."/>
            <person name="Beyhan S."/>
            <person name="Sundermann A.J."/>
            <person name="Mounaud S."/>
            <person name="Pasculle A.W."/>
            <person name="Nierman W.C."/>
            <person name="Driscoll E."/>
            <person name="Cumbie R."/>
            <person name="Clancy C.J."/>
            <person name="Dupont C.L."/>
        </authorList>
    </citation>
    <scope>NUCLEOTIDE SEQUENCE [LARGE SCALE GENOMIC DNA]</scope>
    <source>
        <strain evidence="2 3">GL24</strain>
    </source>
</reference>
<evidence type="ECO:0000256" key="1">
    <source>
        <dbReference type="SAM" id="MobiDB-lite"/>
    </source>
</evidence>
<dbReference type="InterPro" id="IPR024368">
    <property type="entry name" value="Ecl1/2/3"/>
</dbReference>
<protein>
    <submittedName>
        <fullName evidence="2">Uncharacterized protein</fullName>
    </submittedName>
</protein>
<feature type="compositionally biased region" description="Low complexity" evidence="1">
    <location>
        <begin position="87"/>
        <end position="98"/>
    </location>
</feature>
<keyword evidence="3" id="KW-1185">Reference proteome</keyword>
<proteinExistence type="predicted"/>
<organism evidence="2 3">
    <name type="scientific">Rhizopus delemar</name>
    <dbReference type="NCBI Taxonomy" id="936053"/>
    <lineage>
        <taxon>Eukaryota</taxon>
        <taxon>Fungi</taxon>
        <taxon>Fungi incertae sedis</taxon>
        <taxon>Mucoromycota</taxon>
        <taxon>Mucoromycotina</taxon>
        <taxon>Mucoromycetes</taxon>
        <taxon>Mucorales</taxon>
        <taxon>Mucorineae</taxon>
        <taxon>Rhizopodaceae</taxon>
        <taxon>Rhizopus</taxon>
    </lineage>
</organism>
<dbReference type="AlphaFoldDB" id="A0A9P6YU18"/>
<dbReference type="Pfam" id="PF12855">
    <property type="entry name" value="Ecl1"/>
    <property type="match status" value="1"/>
</dbReference>
<dbReference type="EMBL" id="JAANIU010002544">
    <property type="protein sequence ID" value="KAG1564577.1"/>
    <property type="molecule type" value="Genomic_DNA"/>
</dbReference>
<evidence type="ECO:0000313" key="3">
    <source>
        <dbReference type="Proteomes" id="UP000740926"/>
    </source>
</evidence>
<name>A0A9P6YU18_9FUNG</name>
<evidence type="ECO:0000313" key="2">
    <source>
        <dbReference type="EMBL" id="KAG1564577.1"/>
    </source>
</evidence>
<accession>A0A9P6YU18</accession>
<gene>
    <name evidence="2" type="ORF">G6F50_010888</name>
</gene>